<dbReference type="GeneID" id="36326158"/>
<feature type="region of interest" description="Disordered" evidence="1">
    <location>
        <begin position="514"/>
        <end position="535"/>
    </location>
</feature>
<evidence type="ECO:0000313" key="2">
    <source>
        <dbReference type="EMBL" id="OSX58860.1"/>
    </source>
</evidence>
<dbReference type="Proteomes" id="UP000194127">
    <property type="component" value="Unassembled WGS sequence"/>
</dbReference>
<dbReference type="AlphaFoldDB" id="A0A1X6MRF4"/>
<evidence type="ECO:0000313" key="3">
    <source>
        <dbReference type="Proteomes" id="UP000194127"/>
    </source>
</evidence>
<accession>A0A1X6MRF4</accession>
<name>A0A1X6MRF4_9APHY</name>
<keyword evidence="3" id="KW-1185">Reference proteome</keyword>
<dbReference type="STRING" id="670580.A0A1X6MRF4"/>
<organism evidence="2 3">
    <name type="scientific">Postia placenta MAD-698-R-SB12</name>
    <dbReference type="NCBI Taxonomy" id="670580"/>
    <lineage>
        <taxon>Eukaryota</taxon>
        <taxon>Fungi</taxon>
        <taxon>Dikarya</taxon>
        <taxon>Basidiomycota</taxon>
        <taxon>Agaricomycotina</taxon>
        <taxon>Agaricomycetes</taxon>
        <taxon>Polyporales</taxon>
        <taxon>Adustoporiaceae</taxon>
        <taxon>Rhodonia</taxon>
    </lineage>
</organism>
<dbReference type="OrthoDB" id="3352270at2759"/>
<reference evidence="2 3" key="1">
    <citation type="submission" date="2017-04" db="EMBL/GenBank/DDBJ databases">
        <title>Genome Sequence of the Model Brown-Rot Fungus Postia placenta SB12.</title>
        <authorList>
            <consortium name="DOE Joint Genome Institute"/>
            <person name="Gaskell J."/>
            <person name="Kersten P."/>
            <person name="Larrondo L.F."/>
            <person name="Canessa P."/>
            <person name="Martinez D."/>
            <person name="Hibbett D."/>
            <person name="Schmoll M."/>
            <person name="Kubicek C.P."/>
            <person name="Martinez A.T."/>
            <person name="Yadav J."/>
            <person name="Master E."/>
            <person name="Magnuson J.K."/>
            <person name="James T."/>
            <person name="Yaver D."/>
            <person name="Berka R."/>
            <person name="Labutti K."/>
            <person name="Lipzen A."/>
            <person name="Aerts A."/>
            <person name="Barry K."/>
            <person name="Henrissat B."/>
            <person name="Blanchette R."/>
            <person name="Grigoriev I."/>
            <person name="Cullen D."/>
        </authorList>
    </citation>
    <scope>NUCLEOTIDE SEQUENCE [LARGE SCALE GENOMIC DNA]</scope>
    <source>
        <strain evidence="2 3">MAD-698-R-SB12</strain>
    </source>
</reference>
<dbReference type="EMBL" id="KZ110603">
    <property type="protein sequence ID" value="OSX58860.1"/>
    <property type="molecule type" value="Genomic_DNA"/>
</dbReference>
<gene>
    <name evidence="2" type="ORF">POSPLADRAFT_1059952</name>
</gene>
<proteinExistence type="predicted"/>
<sequence length="535" mass="59471">MAEGSKSDRPFGEATRISERCDSLHKPSPDDRCVVDRLPTELLVHTFYLGLVDALAAFLDVLSGIHREQDTSTGPELPFEVIVSHVCRRWREVALTTPALWAQVAITSSTMHSKTQAYLARAKTVAVDITIDLKSPSTDVSALVSVSRGTKKQIAQMVFEHWLLLSPSISHWRTFALRTANSLVMHAFLIALHCCSPAPMLENLVLADKPAFVSHLHRHEWPLCINPFFLNAPKLSKAILSGVYFNWPQTGFAHALTTLELSNHQPGIRPSYQDLARILRESPSLKALTLKFSGPTGGPADWGVDTYLDIPEHVPESCRSMLWSQSVARLTLDQIDEEYAAELIDRLALPSLTRLEIDIVSGDCTGVLEALIRPRPPDNKSLLAGLTDLRLKQFRGGDARVIAEAYGAMPNLTTFWFGLDICSPLWLSLLSHKDVLPRLRNLVPIAVTGWQLRALISKRQEWGAPLWTVVMAGSPELGEEDRRWLTLNTHIFMVMPIPESAGIPVSAVGVDVADEDDWTDGNSDDGSDEYWEDNW</sequence>
<protein>
    <submittedName>
        <fullName evidence="2">Uncharacterized protein</fullName>
    </submittedName>
</protein>
<evidence type="ECO:0000256" key="1">
    <source>
        <dbReference type="SAM" id="MobiDB-lite"/>
    </source>
</evidence>
<dbReference type="RefSeq" id="XP_024335654.1">
    <property type="nucleotide sequence ID" value="XM_024481208.1"/>
</dbReference>